<accession>A0ABN0C1U7</accession>
<reference evidence="1" key="1">
    <citation type="submission" date="2010-08" db="EMBL/GenBank/DDBJ databases">
        <authorList>
            <person name="Weinstock G."/>
            <person name="Sodergren E."/>
            <person name="Clifton S."/>
            <person name="Fulton L."/>
            <person name="Fulton B."/>
            <person name="Courtney L."/>
            <person name="Fronick C."/>
            <person name="Harrison M."/>
            <person name="Strong C."/>
            <person name="Farmer C."/>
            <person name="Delahaunty K."/>
            <person name="Markovic C."/>
            <person name="Hall O."/>
            <person name="Minx P."/>
            <person name="Tomlinson C."/>
            <person name="Mitreva M."/>
            <person name="Hou S."/>
            <person name="Chen J."/>
            <person name="Wollam A."/>
            <person name="Pepin K.H."/>
            <person name="Johnson M."/>
            <person name="Bhonagiri V."/>
            <person name="Zhang X."/>
            <person name="Suruliraj S."/>
            <person name="Warren W."/>
            <person name="Chinwalla A."/>
            <person name="Mardis E.R."/>
            <person name="Wilson R.K."/>
        </authorList>
    </citation>
    <scope>NUCLEOTIDE SEQUENCE [LARGE SCALE GENOMIC DNA]</scope>
    <source>
        <strain evidence="1">HL044PA1</strain>
    </source>
</reference>
<sequence length="40" mass="4470">MPHYRGWRKTVALHWGWCCNPASAEHQHVLAGISTALGAR</sequence>
<proteinExistence type="predicted"/>
<dbReference type="Proteomes" id="UP000003179">
    <property type="component" value="Unassembled WGS sequence"/>
</dbReference>
<protein>
    <submittedName>
        <fullName evidence="1">Uncharacterized protein</fullName>
    </submittedName>
</protein>
<dbReference type="EMBL" id="ADZU01000042">
    <property type="protein sequence ID" value="EFS91115.1"/>
    <property type="molecule type" value="Genomic_DNA"/>
</dbReference>
<gene>
    <name evidence="1" type="ORF">HMPREF9607_02741</name>
</gene>
<evidence type="ECO:0000313" key="2">
    <source>
        <dbReference type="Proteomes" id="UP000003179"/>
    </source>
</evidence>
<keyword evidence="2" id="KW-1185">Reference proteome</keyword>
<name>A0ABN0C1U7_9ACTN</name>
<comment type="caution">
    <text evidence="1">The sequence shown here is derived from an EMBL/GenBank/DDBJ whole genome shotgun (WGS) entry which is preliminary data.</text>
</comment>
<organism evidence="1 2">
    <name type="scientific">Cutibacterium modestum HL044PA1</name>
    <dbReference type="NCBI Taxonomy" id="765109"/>
    <lineage>
        <taxon>Bacteria</taxon>
        <taxon>Bacillati</taxon>
        <taxon>Actinomycetota</taxon>
        <taxon>Actinomycetes</taxon>
        <taxon>Propionibacteriales</taxon>
        <taxon>Propionibacteriaceae</taxon>
        <taxon>Cutibacterium</taxon>
        <taxon>Cutibacterium modestum</taxon>
    </lineage>
</organism>
<evidence type="ECO:0000313" key="1">
    <source>
        <dbReference type="EMBL" id="EFS91115.1"/>
    </source>
</evidence>